<evidence type="ECO:0000256" key="1">
    <source>
        <dbReference type="SAM" id="Phobius"/>
    </source>
</evidence>
<protein>
    <submittedName>
        <fullName evidence="2">Uncharacterized protein</fullName>
    </submittedName>
</protein>
<keyword evidence="1" id="KW-0472">Membrane</keyword>
<dbReference type="Proteomes" id="UP001144673">
    <property type="component" value="Chromosome 6"/>
</dbReference>
<feature type="transmembrane region" description="Helical" evidence="1">
    <location>
        <begin position="36"/>
        <end position="56"/>
    </location>
</feature>
<keyword evidence="1" id="KW-0812">Transmembrane</keyword>
<gene>
    <name evidence="2" type="ORF">LMH87_000305</name>
</gene>
<comment type="caution">
    <text evidence="2">The sequence shown here is derived from an EMBL/GenBank/DDBJ whole genome shotgun (WGS) entry which is preliminary data.</text>
</comment>
<dbReference type="RefSeq" id="XP_056055163.1">
    <property type="nucleotide sequence ID" value="XM_056198189.1"/>
</dbReference>
<name>A0A9W8QE98_AKAMU</name>
<evidence type="ECO:0000313" key="3">
    <source>
        <dbReference type="Proteomes" id="UP001144673"/>
    </source>
</evidence>
<evidence type="ECO:0000313" key="2">
    <source>
        <dbReference type="EMBL" id="KAJ4155039.1"/>
    </source>
</evidence>
<dbReference type="KEGG" id="amus:LMH87_000305"/>
<dbReference type="GeneID" id="80887464"/>
<dbReference type="EMBL" id="JAJHUN010000007">
    <property type="protein sequence ID" value="KAJ4155039.1"/>
    <property type="molecule type" value="Genomic_DNA"/>
</dbReference>
<keyword evidence="3" id="KW-1185">Reference proteome</keyword>
<sequence>MGAVAPLGSSDATYPLCYLAEVAIGRRGTNGSTTPVYAFPIMVMTSGLFIAGGWEIGDGAQKKHLRTFCNAISLIY</sequence>
<organism evidence="2 3">
    <name type="scientific">Akanthomyces muscarius</name>
    <name type="common">Entomopathogenic fungus</name>
    <name type="synonym">Lecanicillium muscarium</name>
    <dbReference type="NCBI Taxonomy" id="2231603"/>
    <lineage>
        <taxon>Eukaryota</taxon>
        <taxon>Fungi</taxon>
        <taxon>Dikarya</taxon>
        <taxon>Ascomycota</taxon>
        <taxon>Pezizomycotina</taxon>
        <taxon>Sordariomycetes</taxon>
        <taxon>Hypocreomycetidae</taxon>
        <taxon>Hypocreales</taxon>
        <taxon>Cordycipitaceae</taxon>
        <taxon>Akanthomyces</taxon>
    </lineage>
</organism>
<reference evidence="2" key="1">
    <citation type="journal article" date="2023" name="Access Microbiol">
        <title>De-novo genome assembly for Akanthomyces muscarius, a biocontrol agent of insect agricultural pests.</title>
        <authorList>
            <person name="Erdos Z."/>
            <person name="Studholme D.J."/>
            <person name="Raymond B."/>
            <person name="Sharma M."/>
        </authorList>
    </citation>
    <scope>NUCLEOTIDE SEQUENCE</scope>
    <source>
        <strain evidence="2">Ve6</strain>
    </source>
</reference>
<dbReference type="AlphaFoldDB" id="A0A9W8QE98"/>
<keyword evidence="1" id="KW-1133">Transmembrane helix</keyword>
<proteinExistence type="predicted"/>
<accession>A0A9W8QE98</accession>